<dbReference type="EMBL" id="FWWU01000007">
    <property type="protein sequence ID" value="SMB84721.1"/>
    <property type="molecule type" value="Genomic_DNA"/>
</dbReference>
<keyword evidence="5" id="KW-0813">Transport</keyword>
<feature type="domain" description="ABC transmembrane type-1" evidence="6">
    <location>
        <begin position="87"/>
        <end position="297"/>
    </location>
</feature>
<feature type="transmembrane region" description="Helical" evidence="5">
    <location>
        <begin position="89"/>
        <end position="112"/>
    </location>
</feature>
<dbReference type="InterPro" id="IPR052730">
    <property type="entry name" value="Sugar_ABC_transporter"/>
</dbReference>
<proteinExistence type="inferred from homology"/>
<sequence>MSLAPSSKSTSQPLPGRRFSTWLDRNIRWVFPLPAVLALFALTILPLMFNLVLSTQERSVSAALPSSFVGLGNYTAALQDPRFWNSVRLMFLFTLIAVPAQMLLGLGLSLLLSRKMRASGLVRAVVLLPMISTPVAVALIWALMMDPNLGVLNYFLQSLGLNRSLWLADARLVVPALALVDIWQWTPLVSLILLAGLQTMPEEPFEAARIDGASPWQVFRFITWPMLQPAVFAALTLRLIDALKTFDIIEVMTQGGPGSASETLNVYAYHTGFEFLRVGYTAALLTLLLVTVAVVAIGVNLLRRRG</sequence>
<dbReference type="PROSITE" id="PS50928">
    <property type="entry name" value="ABC_TM1"/>
    <property type="match status" value="1"/>
</dbReference>
<accession>A0A1W1UV88</accession>
<evidence type="ECO:0000256" key="4">
    <source>
        <dbReference type="ARBA" id="ARBA00023136"/>
    </source>
</evidence>
<dbReference type="OrthoDB" id="9785347at2"/>
<feature type="transmembrane region" description="Helical" evidence="5">
    <location>
        <begin position="218"/>
        <end position="240"/>
    </location>
</feature>
<dbReference type="Pfam" id="PF00528">
    <property type="entry name" value="BPD_transp_1"/>
    <property type="match status" value="1"/>
</dbReference>
<dbReference type="RefSeq" id="WP_084047060.1">
    <property type="nucleotide sequence ID" value="NZ_FWWU01000007.1"/>
</dbReference>
<dbReference type="InterPro" id="IPR035906">
    <property type="entry name" value="MetI-like_sf"/>
</dbReference>
<dbReference type="STRING" id="695939.SAMN00790413_05256"/>
<protein>
    <submittedName>
        <fullName evidence="7">Multiple sugar transport system permease protein</fullName>
    </submittedName>
</protein>
<dbReference type="PANTHER" id="PTHR43759">
    <property type="entry name" value="TREHALOSE TRANSPORT SYSTEM PERMEASE PROTEIN SUGA"/>
    <property type="match status" value="1"/>
</dbReference>
<dbReference type="InterPro" id="IPR000515">
    <property type="entry name" value="MetI-like"/>
</dbReference>
<dbReference type="GO" id="GO:0005886">
    <property type="term" value="C:plasma membrane"/>
    <property type="evidence" value="ECO:0007669"/>
    <property type="project" value="UniProtKB-SubCell"/>
</dbReference>
<evidence type="ECO:0000313" key="8">
    <source>
        <dbReference type="Proteomes" id="UP000192582"/>
    </source>
</evidence>
<keyword evidence="2 5" id="KW-0812">Transmembrane</keyword>
<keyword evidence="7" id="KW-0762">Sugar transport</keyword>
<keyword evidence="8" id="KW-1185">Reference proteome</keyword>
<evidence type="ECO:0000256" key="3">
    <source>
        <dbReference type="ARBA" id="ARBA00022989"/>
    </source>
</evidence>
<name>A0A1W1UV88_9DEIO</name>
<evidence type="ECO:0000313" key="7">
    <source>
        <dbReference type="EMBL" id="SMB84721.1"/>
    </source>
</evidence>
<feature type="transmembrane region" description="Helical" evidence="5">
    <location>
        <begin position="29"/>
        <end position="53"/>
    </location>
</feature>
<feature type="transmembrane region" description="Helical" evidence="5">
    <location>
        <begin position="124"/>
        <end position="144"/>
    </location>
</feature>
<dbReference type="CDD" id="cd06261">
    <property type="entry name" value="TM_PBP2"/>
    <property type="match status" value="1"/>
</dbReference>
<keyword evidence="4 5" id="KW-0472">Membrane</keyword>
<dbReference type="AlphaFoldDB" id="A0A1W1UV88"/>
<evidence type="ECO:0000256" key="2">
    <source>
        <dbReference type="ARBA" id="ARBA00022692"/>
    </source>
</evidence>
<reference evidence="7 8" key="1">
    <citation type="submission" date="2017-04" db="EMBL/GenBank/DDBJ databases">
        <authorList>
            <person name="Afonso C.L."/>
            <person name="Miller P.J."/>
            <person name="Scott M.A."/>
            <person name="Spackman E."/>
            <person name="Goraichik I."/>
            <person name="Dimitrov K.M."/>
            <person name="Suarez D.L."/>
            <person name="Swayne D.E."/>
        </authorList>
    </citation>
    <scope>NUCLEOTIDE SEQUENCE [LARGE SCALE GENOMIC DNA]</scope>
    <source>
        <strain evidence="7 8">KR-140</strain>
    </source>
</reference>
<evidence type="ECO:0000259" key="6">
    <source>
        <dbReference type="PROSITE" id="PS50928"/>
    </source>
</evidence>
<dbReference type="SUPFAM" id="SSF161098">
    <property type="entry name" value="MetI-like"/>
    <property type="match status" value="1"/>
</dbReference>
<organism evidence="7 8">
    <name type="scientific">Deinococcus hopiensis KR-140</name>
    <dbReference type="NCBI Taxonomy" id="695939"/>
    <lineage>
        <taxon>Bacteria</taxon>
        <taxon>Thermotogati</taxon>
        <taxon>Deinococcota</taxon>
        <taxon>Deinococci</taxon>
        <taxon>Deinococcales</taxon>
        <taxon>Deinococcaceae</taxon>
        <taxon>Deinococcus</taxon>
    </lineage>
</organism>
<dbReference type="GO" id="GO:0055085">
    <property type="term" value="P:transmembrane transport"/>
    <property type="evidence" value="ECO:0007669"/>
    <property type="project" value="InterPro"/>
</dbReference>
<keyword evidence="3 5" id="KW-1133">Transmembrane helix</keyword>
<feature type="transmembrane region" description="Helical" evidence="5">
    <location>
        <begin position="278"/>
        <end position="302"/>
    </location>
</feature>
<evidence type="ECO:0000256" key="5">
    <source>
        <dbReference type="RuleBase" id="RU363032"/>
    </source>
</evidence>
<dbReference type="PANTHER" id="PTHR43759:SF1">
    <property type="entry name" value="GLUCOSE IMPORT SYSTEM PERMEASE PROTEIN GLCT"/>
    <property type="match status" value="1"/>
</dbReference>
<dbReference type="Gene3D" id="1.10.3720.10">
    <property type="entry name" value="MetI-like"/>
    <property type="match status" value="1"/>
</dbReference>
<feature type="transmembrane region" description="Helical" evidence="5">
    <location>
        <begin position="172"/>
        <end position="197"/>
    </location>
</feature>
<comment type="subcellular location">
    <subcellularLocation>
        <location evidence="5">Cell membrane</location>
        <topology evidence="5">Multi-pass membrane protein</topology>
    </subcellularLocation>
    <subcellularLocation>
        <location evidence="1">Membrane</location>
        <topology evidence="1">Multi-pass membrane protein</topology>
    </subcellularLocation>
</comment>
<gene>
    <name evidence="7" type="ORF">SAMN00790413_05256</name>
</gene>
<comment type="similarity">
    <text evidence="5">Belongs to the binding-protein-dependent transport system permease family.</text>
</comment>
<evidence type="ECO:0000256" key="1">
    <source>
        <dbReference type="ARBA" id="ARBA00004141"/>
    </source>
</evidence>
<dbReference type="Proteomes" id="UP000192582">
    <property type="component" value="Unassembled WGS sequence"/>
</dbReference>